<accession>A0A7J8EE80</accession>
<reference evidence="2 3" key="1">
    <citation type="journal article" date="2020" name="Nature">
        <title>Six reference-quality genomes reveal evolution of bat adaptations.</title>
        <authorList>
            <person name="Jebb D."/>
            <person name="Huang Z."/>
            <person name="Pippel M."/>
            <person name="Hughes G.M."/>
            <person name="Lavrichenko K."/>
            <person name="Devanna P."/>
            <person name="Winkler S."/>
            <person name="Jermiin L.S."/>
            <person name="Skirmuntt E.C."/>
            <person name="Katzourakis A."/>
            <person name="Burkitt-Gray L."/>
            <person name="Ray D.A."/>
            <person name="Sullivan K.A.M."/>
            <person name="Roscito J.G."/>
            <person name="Kirilenko B.M."/>
            <person name="Davalos L.M."/>
            <person name="Corthals A.P."/>
            <person name="Power M.L."/>
            <person name="Jones G."/>
            <person name="Ransome R.D."/>
            <person name="Dechmann D.K.N."/>
            <person name="Locatelli A.G."/>
            <person name="Puechmaille S.J."/>
            <person name="Fedrigo O."/>
            <person name="Jarvis E.D."/>
            <person name="Hiller M."/>
            <person name="Vernes S.C."/>
            <person name="Myers E.W."/>
            <person name="Teeling E.C."/>
        </authorList>
    </citation>
    <scope>NUCLEOTIDE SEQUENCE [LARGE SCALE GENOMIC DNA]</scope>
    <source>
        <strain evidence="2">MMolMol1</strain>
        <tissue evidence="2">Muscle</tissue>
    </source>
</reference>
<dbReference type="PANTHER" id="PTHR10678">
    <property type="entry name" value="26S PROTEASOME NON-ATPASE REGULATORY SUBUNIT 11/COP9 SIGNALOSOME COMPLEX SUBUNIT 2"/>
    <property type="match status" value="1"/>
</dbReference>
<proteinExistence type="predicted"/>
<dbReference type="InParanoid" id="A0A7J8EE80"/>
<evidence type="ECO:0000256" key="1">
    <source>
        <dbReference type="SAM" id="MobiDB-lite"/>
    </source>
</evidence>
<dbReference type="InterPro" id="IPR050871">
    <property type="entry name" value="26S_Proteasome/COP9_Components"/>
</dbReference>
<keyword evidence="3" id="KW-1185">Reference proteome</keyword>
<comment type="caution">
    <text evidence="2">The sequence shown here is derived from an EMBL/GenBank/DDBJ whole genome shotgun (WGS) entry which is preliminary data.</text>
</comment>
<evidence type="ECO:0000313" key="3">
    <source>
        <dbReference type="Proteomes" id="UP000550707"/>
    </source>
</evidence>
<protein>
    <submittedName>
        <fullName evidence="2">Uncharacterized protein</fullName>
    </submittedName>
</protein>
<dbReference type="AlphaFoldDB" id="A0A7J8EE80"/>
<feature type="region of interest" description="Disordered" evidence="1">
    <location>
        <begin position="75"/>
        <end position="100"/>
    </location>
</feature>
<name>A0A7J8EE80_MOLMO</name>
<evidence type="ECO:0000313" key="2">
    <source>
        <dbReference type="EMBL" id="KAF6433838.1"/>
    </source>
</evidence>
<organism evidence="2 3">
    <name type="scientific">Molossus molossus</name>
    <name type="common">Pallas' mastiff bat</name>
    <name type="synonym">Vespertilio molossus</name>
    <dbReference type="NCBI Taxonomy" id="27622"/>
    <lineage>
        <taxon>Eukaryota</taxon>
        <taxon>Metazoa</taxon>
        <taxon>Chordata</taxon>
        <taxon>Craniata</taxon>
        <taxon>Vertebrata</taxon>
        <taxon>Euteleostomi</taxon>
        <taxon>Mammalia</taxon>
        <taxon>Eutheria</taxon>
        <taxon>Laurasiatheria</taxon>
        <taxon>Chiroptera</taxon>
        <taxon>Yangochiroptera</taxon>
        <taxon>Molossidae</taxon>
        <taxon>Molossus</taxon>
    </lineage>
</organism>
<sequence length="252" mass="29626">MEPNRTWNPGNQAATFSNCPYPAHLGTDIGEDTMFSCCLPVTRGRGLKRGSDESRFGRGRRWTWTPPRRLWPFSRRDLESSTQNKEDRQMTNEDLRPMSTNEGQVSLTMEGHSRPESSTQNKEDWQMTNEDLRPMSTNEGQVSLTMEGHSRPEMSDMEDDFMCDDEEDYYWEYSEDSNFEPNVDLENQYYNSKALKNNDPKAALSSFQKILELEGEKEEWGFKKLTQMIKINFKLTNFPERMKRYKQLLTYI</sequence>
<dbReference type="Proteomes" id="UP000550707">
    <property type="component" value="Unassembled WGS sequence"/>
</dbReference>
<dbReference type="EMBL" id="JACASF010000014">
    <property type="protein sequence ID" value="KAF6433838.1"/>
    <property type="molecule type" value="Genomic_DNA"/>
</dbReference>
<feature type="compositionally biased region" description="Basic and acidic residues" evidence="1">
    <location>
        <begin position="75"/>
        <end position="96"/>
    </location>
</feature>
<gene>
    <name evidence="2" type="ORF">HJG59_008890</name>
</gene>